<dbReference type="AlphaFoldDB" id="A0A0M3GAJ2"/>
<reference evidence="1 2" key="1">
    <citation type="submission" date="2015-05" db="EMBL/GenBank/DDBJ databases">
        <title>Comparative analyses of the lipooligosaccharides from nottypeable Haemophilus influenzae and Haemophilus haemolyticus.</title>
        <authorList>
            <person name="Post D.M.B."/>
            <person name="Ketterer M.R."/>
            <person name="Coffin J.E."/>
            <person name="Reinders L.M."/>
            <person name="Munson R.S.Jr."/>
            <person name="Bair T.B."/>
            <person name="Murphy T.F."/>
            <person name="Foster E."/>
            <person name="Gibson B.W."/>
            <person name="Apicella M.A."/>
        </authorList>
    </citation>
    <scope>NUCLEOTIDE SEQUENCE [LARGE SCALE GENOMIC DNA]</scope>
    <source>
        <strain evidence="1 2">11P18</strain>
    </source>
</reference>
<protein>
    <submittedName>
        <fullName evidence="1">DNA-directed RNA polymerase subunit beta</fullName>
    </submittedName>
</protein>
<dbReference type="EMBL" id="LCTK01000006">
    <property type="protein sequence ID" value="KKZ59489.1"/>
    <property type="molecule type" value="Genomic_DNA"/>
</dbReference>
<comment type="caution">
    <text evidence="1">The sequence shown here is derived from an EMBL/GenBank/DDBJ whole genome shotgun (WGS) entry which is preliminary data.</text>
</comment>
<keyword evidence="1" id="KW-0240">DNA-directed RNA polymerase</keyword>
<dbReference type="Proteomes" id="UP000034750">
    <property type="component" value="Unassembled WGS sequence"/>
</dbReference>
<keyword evidence="1" id="KW-0804">Transcription</keyword>
<accession>A0A0M3GAJ2</accession>
<evidence type="ECO:0000313" key="2">
    <source>
        <dbReference type="Proteomes" id="UP000034750"/>
    </source>
</evidence>
<evidence type="ECO:0000313" key="1">
    <source>
        <dbReference type="EMBL" id="KKZ59489.1"/>
    </source>
</evidence>
<proteinExistence type="predicted"/>
<sequence>MNAAFSSSLKLMNKFYEIKNRTLKKCGLKSINSLNYKEV</sequence>
<name>A0A0M3GAJ2_HAEHA</name>
<dbReference type="GO" id="GO:0000428">
    <property type="term" value="C:DNA-directed RNA polymerase complex"/>
    <property type="evidence" value="ECO:0007669"/>
    <property type="project" value="UniProtKB-KW"/>
</dbReference>
<organism evidence="1 2">
    <name type="scientific">Haemophilus haemolyticus</name>
    <dbReference type="NCBI Taxonomy" id="726"/>
    <lineage>
        <taxon>Bacteria</taxon>
        <taxon>Pseudomonadati</taxon>
        <taxon>Pseudomonadota</taxon>
        <taxon>Gammaproteobacteria</taxon>
        <taxon>Pasteurellales</taxon>
        <taxon>Pasteurellaceae</taxon>
        <taxon>Haemophilus</taxon>
    </lineage>
</organism>
<gene>
    <name evidence="1" type="ORF">AAX18_02160</name>
</gene>